<evidence type="ECO:0000313" key="1">
    <source>
        <dbReference type="EMBL" id="CTP81725.1"/>
    </source>
</evidence>
<organism evidence="1">
    <name type="scientific">Brugia malayi</name>
    <name type="common">Filarial nematode worm</name>
    <dbReference type="NCBI Taxonomy" id="6279"/>
    <lineage>
        <taxon>Eukaryota</taxon>
        <taxon>Metazoa</taxon>
        <taxon>Ecdysozoa</taxon>
        <taxon>Nematoda</taxon>
        <taxon>Chromadorea</taxon>
        <taxon>Rhabditida</taxon>
        <taxon>Spirurina</taxon>
        <taxon>Spiruromorpha</taxon>
        <taxon>Filarioidea</taxon>
        <taxon>Onchocercidae</taxon>
        <taxon>Brugia</taxon>
    </lineage>
</organism>
<accession>A0A0I9N9A9</accession>
<gene>
    <name evidence="1" type="primary">Bma-iars-2</name>
    <name evidence="1" type="ORF">BM_Bm2357</name>
</gene>
<protein>
    <submittedName>
        <fullName evidence="1">BMA-IARS-2</fullName>
    </submittedName>
</protein>
<name>A0A0I9N9A9_BRUMA</name>
<reference evidence="1" key="2">
    <citation type="submission" date="2012-12" db="EMBL/GenBank/DDBJ databases">
        <authorList>
            <person name="Gao Y.W."/>
            <person name="Fan S.T."/>
            <person name="Sun H.T."/>
            <person name="Wang Z."/>
            <person name="Gao X.L."/>
            <person name="Li Y.G."/>
            <person name="Wang T.C."/>
            <person name="Zhang K."/>
            <person name="Xu W.W."/>
            <person name="Yu Z.J."/>
            <person name="Xia X.Z."/>
        </authorList>
    </citation>
    <scope>NUCLEOTIDE SEQUENCE</scope>
    <source>
        <strain evidence="1">FR3</strain>
    </source>
</reference>
<reference evidence="1" key="1">
    <citation type="journal article" date="2007" name="Science">
        <title>Draft genome of the filarial nematode parasite Brugia malayi.</title>
        <authorList>
            <person name="Ghedin E."/>
            <person name="Wang S."/>
            <person name="Spiro D."/>
            <person name="Caler E."/>
            <person name="Zhao Q."/>
            <person name="Crabtree J."/>
            <person name="Allen J.E."/>
            <person name="Delcher A.L."/>
            <person name="Guiliano D.B."/>
            <person name="Miranda-Saavedra D."/>
            <person name="Angiuoli S.V."/>
            <person name="Creasy T."/>
            <person name="Amedeo P."/>
            <person name="Haas B."/>
            <person name="El-Sayed N.M."/>
            <person name="Wortman J.R."/>
            <person name="Feldblyum T."/>
            <person name="Tallon L."/>
            <person name="Schatz M."/>
            <person name="Shumway M."/>
            <person name="Koo H."/>
            <person name="Salzberg S.L."/>
            <person name="Schobel S."/>
            <person name="Pertea M."/>
            <person name="Pop M."/>
            <person name="White O."/>
            <person name="Barton G.J."/>
            <person name="Carlow C.K."/>
            <person name="Crawford M.J."/>
            <person name="Daub J."/>
            <person name="Dimmic M.W."/>
            <person name="Estes C.F."/>
            <person name="Foster J.M."/>
            <person name="Ganatra M."/>
            <person name="Gregory W.F."/>
            <person name="Johnson N.M."/>
            <person name="Jin J."/>
            <person name="Komuniecki R."/>
            <person name="Korf I."/>
            <person name="Kumar S."/>
            <person name="Laney S."/>
            <person name="Li B.W."/>
            <person name="Li W."/>
            <person name="Lindblom T.H."/>
            <person name="Lustigman S."/>
            <person name="Ma D."/>
            <person name="Maina C.V."/>
            <person name="Martin D.M."/>
            <person name="McCarter J.P."/>
            <person name="McReynolds L."/>
            <person name="Mitreva M."/>
            <person name="Nutman T.B."/>
            <person name="Parkinson J."/>
            <person name="Peregrin-Alvarez J.M."/>
            <person name="Poole C."/>
            <person name="Ren Q."/>
            <person name="Saunders L."/>
            <person name="Sluder A.E."/>
            <person name="Smith K."/>
            <person name="Stanke M."/>
            <person name="Unnasch T.R."/>
            <person name="Ware J."/>
            <person name="Wei A.D."/>
            <person name="Weil G."/>
            <person name="Williams D.J."/>
            <person name="Zhang Y."/>
            <person name="Williams S.A."/>
            <person name="Fraser-Liggett C."/>
            <person name="Slatko B."/>
            <person name="Blaxter M.L."/>
            <person name="Scott A.L."/>
        </authorList>
    </citation>
    <scope>NUCLEOTIDE SEQUENCE</scope>
    <source>
        <strain evidence="1">FR3</strain>
    </source>
</reference>
<proteinExistence type="predicted"/>
<sequence>MECNQFYYSGDSNIDELYSVMDPALNIRTEMLKQYGQKDLSRLGILIRGPDLILQKLYPLQIESCSYYSQLVEILGVSMVRMECDNTSKQIIIHSVACEREFCKRCRRNVRPKEEKYCDRCSKSITENGCWG</sequence>
<dbReference type="AlphaFoldDB" id="A0A0I9N9A9"/>
<dbReference type="EMBL" id="LN857024">
    <property type="protein sequence ID" value="CTP81725.1"/>
    <property type="molecule type" value="Genomic_DNA"/>
</dbReference>